<dbReference type="Proteomes" id="UP001297600">
    <property type="component" value="Unassembled WGS sequence"/>
</dbReference>
<dbReference type="PANTHER" id="PTHR34387:SF1">
    <property type="entry name" value="PERIPLASMIC IMMUNOGENIC PROTEIN"/>
    <property type="match status" value="1"/>
</dbReference>
<accession>A0ABS9MP42</accession>
<organism evidence="2 3">
    <name type="scientific">Mesosutterella porci</name>
    <dbReference type="NCBI Taxonomy" id="2915351"/>
    <lineage>
        <taxon>Bacteria</taxon>
        <taxon>Pseudomonadati</taxon>
        <taxon>Pseudomonadota</taxon>
        <taxon>Betaproteobacteria</taxon>
        <taxon>Burkholderiales</taxon>
        <taxon>Sutterellaceae</taxon>
        <taxon>Mesosutterella</taxon>
    </lineage>
</organism>
<evidence type="ECO:0000256" key="1">
    <source>
        <dbReference type="SAM" id="SignalP"/>
    </source>
</evidence>
<feature type="chain" id="PRO_5046269743" evidence="1">
    <location>
        <begin position="23"/>
        <end position="252"/>
    </location>
</feature>
<name>A0ABS9MP42_9BURK</name>
<comment type="caution">
    <text evidence="2">The sequence shown here is derived from an EMBL/GenBank/DDBJ whole genome shotgun (WGS) entry which is preliminary data.</text>
</comment>
<keyword evidence="1" id="KW-0732">Signal</keyword>
<keyword evidence="3" id="KW-1185">Reference proteome</keyword>
<dbReference type="PANTHER" id="PTHR34387">
    <property type="entry name" value="SLR1258 PROTEIN"/>
    <property type="match status" value="1"/>
</dbReference>
<protein>
    <submittedName>
        <fullName evidence="2">SIMPL domain-containing protein</fullName>
    </submittedName>
</protein>
<proteinExistence type="predicted"/>
<dbReference type="EMBL" id="JAKNCT010000003">
    <property type="protein sequence ID" value="MCG5030386.1"/>
    <property type="molecule type" value="Genomic_DNA"/>
</dbReference>
<dbReference type="RefSeq" id="WP_237978043.1">
    <property type="nucleotide sequence ID" value="NZ_JAKNCT010000003.1"/>
</dbReference>
<gene>
    <name evidence="2" type="ORF">MAF45_02855</name>
</gene>
<dbReference type="InterPro" id="IPR052022">
    <property type="entry name" value="26kDa_periplasmic_antigen"/>
</dbReference>
<dbReference type="Pfam" id="PF04402">
    <property type="entry name" value="SIMPL"/>
    <property type="match status" value="1"/>
</dbReference>
<evidence type="ECO:0000313" key="3">
    <source>
        <dbReference type="Proteomes" id="UP001297600"/>
    </source>
</evidence>
<reference evidence="2 3" key="1">
    <citation type="submission" date="2022-02" db="EMBL/GenBank/DDBJ databases">
        <title>Mesosutterella porci, a novel member of the family Sutterellaceae from pig feces.</title>
        <authorList>
            <person name="Wylensek D."/>
            <person name="Clavel T."/>
        </authorList>
    </citation>
    <scope>NUCLEOTIDE SEQUENCE [LARGE SCALE GENOMIC DNA]</scope>
    <source>
        <strain evidence="3">oilRF-744-wt-GAM-9</strain>
    </source>
</reference>
<evidence type="ECO:0000313" key="2">
    <source>
        <dbReference type="EMBL" id="MCG5030386.1"/>
    </source>
</evidence>
<sequence length="252" mass="26645">MAWKASLIAAAAALSISLPAAAQPVLTPARGAEISCSVTVTRPVANDEAVITLSLTRQARTAREAQDKLLSAMAPAMRAIRGSVPSSEAEFQTGQLYTNANYSQRKPGEAPKIVSWTSRQSVAVRLSNPSRAGSLIEAATPHFEFSGLSFQVSKGASRQNRRELMADALRELADRASVIARSMNLPASEVKLQKVNFGSTGGPVLYRPVRMMAMAKAEGAANPAPDLAPGQSDVELTASAVFSIGEKPEVRK</sequence>
<dbReference type="InterPro" id="IPR007497">
    <property type="entry name" value="SIMPL/DUF541"/>
</dbReference>
<dbReference type="Gene3D" id="3.30.110.170">
    <property type="entry name" value="Protein of unknown function (DUF541), domain 1"/>
    <property type="match status" value="1"/>
</dbReference>
<dbReference type="Gene3D" id="3.30.70.2970">
    <property type="entry name" value="Protein of unknown function (DUF541), domain 2"/>
    <property type="match status" value="1"/>
</dbReference>
<feature type="signal peptide" evidence="1">
    <location>
        <begin position="1"/>
        <end position="22"/>
    </location>
</feature>